<evidence type="ECO:0000313" key="1">
    <source>
        <dbReference type="EMBL" id="MVQ37946.1"/>
    </source>
</evidence>
<name>A0ABW9UER0_9BACL</name>
<gene>
    <name evidence="1" type="ORF">GON05_25310</name>
</gene>
<comment type="caution">
    <text evidence="1">The sequence shown here is derived from an EMBL/GenBank/DDBJ whole genome shotgun (WGS) entry which is preliminary data.</text>
</comment>
<evidence type="ECO:0000313" key="2">
    <source>
        <dbReference type="Proteomes" id="UP000467637"/>
    </source>
</evidence>
<proteinExistence type="predicted"/>
<protein>
    <recommendedName>
        <fullName evidence="3">Secreted protein</fullName>
    </recommendedName>
</protein>
<evidence type="ECO:0008006" key="3">
    <source>
        <dbReference type="Google" id="ProtNLM"/>
    </source>
</evidence>
<dbReference type="RefSeq" id="WP_157322970.1">
    <property type="nucleotide sequence ID" value="NZ_WSEM01000020.1"/>
</dbReference>
<sequence>MKKTVQVLFPALSFLVFGEDSAKRARKLRFANLGLAVRLNLTAKPFSGAECEACIQRRELHGAISSKCALLRAEGNWGLLFLHVWLKTSQM</sequence>
<dbReference type="Proteomes" id="UP000467637">
    <property type="component" value="Unassembled WGS sequence"/>
</dbReference>
<keyword evidence="2" id="KW-1185">Reference proteome</keyword>
<organism evidence="1 2">
    <name type="scientific">Paenibacillus anseongense</name>
    <dbReference type="NCBI Taxonomy" id="2682845"/>
    <lineage>
        <taxon>Bacteria</taxon>
        <taxon>Bacillati</taxon>
        <taxon>Bacillota</taxon>
        <taxon>Bacilli</taxon>
        <taxon>Bacillales</taxon>
        <taxon>Paenibacillaceae</taxon>
        <taxon>Paenibacillus</taxon>
    </lineage>
</organism>
<dbReference type="EMBL" id="WSEM01000020">
    <property type="protein sequence ID" value="MVQ37946.1"/>
    <property type="molecule type" value="Genomic_DNA"/>
</dbReference>
<accession>A0ABW9UER0</accession>
<reference evidence="1 2" key="1">
    <citation type="submission" date="2019-12" db="EMBL/GenBank/DDBJ databases">
        <authorList>
            <person name="Huq M.A."/>
        </authorList>
    </citation>
    <scope>NUCLEOTIDE SEQUENCE [LARGE SCALE GENOMIC DNA]</scope>
    <source>
        <strain evidence="1 2">MAH-34</strain>
    </source>
</reference>